<reference evidence="1 2" key="1">
    <citation type="submission" date="2019-05" db="EMBL/GenBank/DDBJ databases">
        <title>Another draft genome of Portunus trituberculatus and its Hox gene families provides insights of decapod evolution.</title>
        <authorList>
            <person name="Jeong J.-H."/>
            <person name="Song I."/>
            <person name="Kim S."/>
            <person name="Choi T."/>
            <person name="Kim D."/>
            <person name="Ryu S."/>
            <person name="Kim W."/>
        </authorList>
    </citation>
    <scope>NUCLEOTIDE SEQUENCE [LARGE SCALE GENOMIC DNA]</scope>
    <source>
        <tissue evidence="1">Muscle</tissue>
    </source>
</reference>
<keyword evidence="2" id="KW-1185">Reference proteome</keyword>
<dbReference type="AlphaFoldDB" id="A0A5B7D066"/>
<sequence length="103" mass="12255">MIPRHSLRLEREVYHYLYHHHYRCHPCLAGPSAPSRGQTLHSDTVCLKWNKSDADQELHTVTWLRLSLRIILAVPRQRLFLKLRLEDWKLRVPVGYYLSAGNR</sequence>
<comment type="caution">
    <text evidence="1">The sequence shown here is derived from an EMBL/GenBank/DDBJ whole genome shotgun (WGS) entry which is preliminary data.</text>
</comment>
<gene>
    <name evidence="1" type="ORF">E2C01_007446</name>
</gene>
<dbReference type="EMBL" id="VSRR010000371">
    <property type="protein sequence ID" value="MPC14675.1"/>
    <property type="molecule type" value="Genomic_DNA"/>
</dbReference>
<protein>
    <submittedName>
        <fullName evidence="1">Uncharacterized protein</fullName>
    </submittedName>
</protein>
<accession>A0A5B7D066</accession>
<evidence type="ECO:0000313" key="1">
    <source>
        <dbReference type="EMBL" id="MPC14675.1"/>
    </source>
</evidence>
<name>A0A5B7D066_PORTR</name>
<proteinExistence type="predicted"/>
<evidence type="ECO:0000313" key="2">
    <source>
        <dbReference type="Proteomes" id="UP000324222"/>
    </source>
</evidence>
<organism evidence="1 2">
    <name type="scientific">Portunus trituberculatus</name>
    <name type="common">Swimming crab</name>
    <name type="synonym">Neptunus trituberculatus</name>
    <dbReference type="NCBI Taxonomy" id="210409"/>
    <lineage>
        <taxon>Eukaryota</taxon>
        <taxon>Metazoa</taxon>
        <taxon>Ecdysozoa</taxon>
        <taxon>Arthropoda</taxon>
        <taxon>Crustacea</taxon>
        <taxon>Multicrustacea</taxon>
        <taxon>Malacostraca</taxon>
        <taxon>Eumalacostraca</taxon>
        <taxon>Eucarida</taxon>
        <taxon>Decapoda</taxon>
        <taxon>Pleocyemata</taxon>
        <taxon>Brachyura</taxon>
        <taxon>Eubrachyura</taxon>
        <taxon>Portunoidea</taxon>
        <taxon>Portunidae</taxon>
        <taxon>Portuninae</taxon>
        <taxon>Portunus</taxon>
    </lineage>
</organism>
<dbReference type="Proteomes" id="UP000324222">
    <property type="component" value="Unassembled WGS sequence"/>
</dbReference>